<name>A0ABP4BH16_9ACTN</name>
<evidence type="ECO:0000256" key="1">
    <source>
        <dbReference type="SAM" id="MobiDB-lite"/>
    </source>
</evidence>
<keyword evidence="3" id="KW-1185">Reference proteome</keyword>
<dbReference type="Proteomes" id="UP001500418">
    <property type="component" value="Unassembled WGS sequence"/>
</dbReference>
<feature type="compositionally biased region" description="Gly residues" evidence="1">
    <location>
        <begin position="48"/>
        <end position="60"/>
    </location>
</feature>
<dbReference type="EMBL" id="BAAAID010000060">
    <property type="protein sequence ID" value="GAA0948874.1"/>
    <property type="molecule type" value="Genomic_DNA"/>
</dbReference>
<evidence type="ECO:0000313" key="3">
    <source>
        <dbReference type="Proteomes" id="UP001500418"/>
    </source>
</evidence>
<gene>
    <name evidence="2" type="ORF">GCM10009575_070500</name>
</gene>
<proteinExistence type="predicted"/>
<accession>A0ABP4BH16</accession>
<evidence type="ECO:0000313" key="2">
    <source>
        <dbReference type="EMBL" id="GAA0948874.1"/>
    </source>
</evidence>
<feature type="region of interest" description="Disordered" evidence="1">
    <location>
        <begin position="29"/>
        <end position="85"/>
    </location>
</feature>
<sequence length="158" mass="17308">MKSAAPGDGMLAWDPQKYPRPYGGIKVRLSLDAPSDGEGGKAEQHGFGRAGGHLGVGTGGSEVLTGGAEDDRVHHDPKGLPYDPEVRVVRLTAPSPRASETAGEKRRAYHHRWPVRMHKVRQWSPSRQEHRVIWRGPYIKGPADAPLMMGEKAYLVDS</sequence>
<feature type="compositionally biased region" description="Basic and acidic residues" evidence="1">
    <location>
        <begin position="69"/>
        <end position="85"/>
    </location>
</feature>
<comment type="caution">
    <text evidence="2">The sequence shown here is derived from an EMBL/GenBank/DDBJ whole genome shotgun (WGS) entry which is preliminary data.</text>
</comment>
<reference evidence="3" key="1">
    <citation type="journal article" date="2019" name="Int. J. Syst. Evol. Microbiol.">
        <title>The Global Catalogue of Microorganisms (GCM) 10K type strain sequencing project: providing services to taxonomists for standard genome sequencing and annotation.</title>
        <authorList>
            <consortium name="The Broad Institute Genomics Platform"/>
            <consortium name="The Broad Institute Genome Sequencing Center for Infectious Disease"/>
            <person name="Wu L."/>
            <person name="Ma J."/>
        </authorList>
    </citation>
    <scope>NUCLEOTIDE SEQUENCE [LARGE SCALE GENOMIC DNA]</scope>
    <source>
        <strain evidence="3">JCM 11444</strain>
    </source>
</reference>
<protein>
    <submittedName>
        <fullName evidence="2">Uncharacterized protein</fullName>
    </submittedName>
</protein>
<organism evidence="2 3">
    <name type="scientific">Streptomyces rhizosphaericus</name>
    <dbReference type="NCBI Taxonomy" id="114699"/>
    <lineage>
        <taxon>Bacteria</taxon>
        <taxon>Bacillati</taxon>
        <taxon>Actinomycetota</taxon>
        <taxon>Actinomycetes</taxon>
        <taxon>Kitasatosporales</taxon>
        <taxon>Streptomycetaceae</taxon>
        <taxon>Streptomyces</taxon>
        <taxon>Streptomyces violaceusniger group</taxon>
    </lineage>
</organism>